<evidence type="ECO:0000313" key="1">
    <source>
        <dbReference type="EMBL" id="GKT49695.1"/>
    </source>
</evidence>
<proteinExistence type="predicted"/>
<dbReference type="AlphaFoldDB" id="A0AA37UP07"/>
<comment type="caution">
    <text evidence="1">The sequence shown here is derived from an EMBL/GenBank/DDBJ whole genome shotgun (WGS) entry which is preliminary data.</text>
</comment>
<protein>
    <submittedName>
        <fullName evidence="1">Uncharacterized protein</fullName>
    </submittedName>
</protein>
<accession>A0AA37UP07</accession>
<name>A0AA37UP07_9PEZI</name>
<sequence length="147" mass="16256">MRRSQYMILYQNRTAPMEAGAFTQNKLTVRPSNGDVMEVFFDYKAPKFQEPKAGGITASHRSALAILPWEMIHSADQQTAASSARIIYRGTDGWLQNHDRSSGGQELTSSGQLPVTFDSNFTMAGFAVVRLDSGSQNSGTLNTWVLY</sequence>
<organism evidence="1 2">
    <name type="scientific">Colletotrichum spaethianum</name>
    <dbReference type="NCBI Taxonomy" id="700344"/>
    <lineage>
        <taxon>Eukaryota</taxon>
        <taxon>Fungi</taxon>
        <taxon>Dikarya</taxon>
        <taxon>Ascomycota</taxon>
        <taxon>Pezizomycotina</taxon>
        <taxon>Sordariomycetes</taxon>
        <taxon>Hypocreomycetidae</taxon>
        <taxon>Glomerellales</taxon>
        <taxon>Glomerellaceae</taxon>
        <taxon>Colletotrichum</taxon>
        <taxon>Colletotrichum spaethianum species complex</taxon>
    </lineage>
</organism>
<dbReference type="Proteomes" id="UP001055115">
    <property type="component" value="Unassembled WGS sequence"/>
</dbReference>
<evidence type="ECO:0000313" key="2">
    <source>
        <dbReference type="Proteomes" id="UP001055115"/>
    </source>
</evidence>
<dbReference type="EMBL" id="BQXU01000031">
    <property type="protein sequence ID" value="GKT49695.1"/>
    <property type="molecule type" value="Genomic_DNA"/>
</dbReference>
<keyword evidence="2" id="KW-1185">Reference proteome</keyword>
<dbReference type="RefSeq" id="XP_049132045.1">
    <property type="nucleotide sequence ID" value="XM_049276088.1"/>
</dbReference>
<reference evidence="1 2" key="1">
    <citation type="submission" date="2022-03" db="EMBL/GenBank/DDBJ databases">
        <title>Genome data of Colletotrichum spp.</title>
        <authorList>
            <person name="Utami Y.D."/>
            <person name="Hiruma K."/>
        </authorList>
    </citation>
    <scope>NUCLEOTIDE SEQUENCE [LARGE SCALE GENOMIC DNA]</scope>
    <source>
        <strain evidence="1 2">MAFF 239500</strain>
    </source>
</reference>
<dbReference type="GeneID" id="73330678"/>
<gene>
    <name evidence="1" type="ORF">ColSpa_09876</name>
</gene>